<evidence type="ECO:0000256" key="1">
    <source>
        <dbReference type="SAM" id="Phobius"/>
    </source>
</evidence>
<dbReference type="RefSeq" id="WP_035948651.1">
    <property type="nucleotide sequence ID" value="NZ_BMEA01000002.1"/>
</dbReference>
<keyword evidence="1" id="KW-0472">Membrane</keyword>
<comment type="caution">
    <text evidence="3">The sequence shown here is derived from an EMBL/GenBank/DDBJ whole genome shotgun (WGS) entry which is preliminary data.</text>
</comment>
<keyword evidence="2" id="KW-0732">Signal</keyword>
<dbReference type="EMBL" id="BMEA01000002">
    <property type="protein sequence ID" value="GGB82514.1"/>
    <property type="molecule type" value="Genomic_DNA"/>
</dbReference>
<keyword evidence="1" id="KW-0812">Transmembrane</keyword>
<evidence type="ECO:0000313" key="3">
    <source>
        <dbReference type="EMBL" id="GGB82514.1"/>
    </source>
</evidence>
<organism evidence="3 4">
    <name type="scientific">Knoellia flava</name>
    <dbReference type="NCBI Taxonomy" id="913969"/>
    <lineage>
        <taxon>Bacteria</taxon>
        <taxon>Bacillati</taxon>
        <taxon>Actinomycetota</taxon>
        <taxon>Actinomycetes</taxon>
        <taxon>Micrococcales</taxon>
        <taxon>Intrasporangiaceae</taxon>
        <taxon>Knoellia</taxon>
    </lineage>
</organism>
<evidence type="ECO:0000256" key="2">
    <source>
        <dbReference type="SAM" id="SignalP"/>
    </source>
</evidence>
<reference evidence="3" key="2">
    <citation type="submission" date="2020-09" db="EMBL/GenBank/DDBJ databases">
        <authorList>
            <person name="Sun Q."/>
            <person name="Zhou Y."/>
        </authorList>
    </citation>
    <scope>NUCLEOTIDE SEQUENCE</scope>
    <source>
        <strain evidence="3">CGMCC 1.10749</strain>
    </source>
</reference>
<gene>
    <name evidence="3" type="ORF">GCM10011314_22650</name>
</gene>
<dbReference type="Proteomes" id="UP000628079">
    <property type="component" value="Unassembled WGS sequence"/>
</dbReference>
<evidence type="ECO:0008006" key="5">
    <source>
        <dbReference type="Google" id="ProtNLM"/>
    </source>
</evidence>
<evidence type="ECO:0000313" key="4">
    <source>
        <dbReference type="Proteomes" id="UP000628079"/>
    </source>
</evidence>
<dbReference type="AlphaFoldDB" id="A0A8H9FTE8"/>
<name>A0A8H9FTE8_9MICO</name>
<reference evidence="3" key="1">
    <citation type="journal article" date="2014" name="Int. J. Syst. Evol. Microbiol.">
        <title>Complete genome sequence of Corynebacterium casei LMG S-19264T (=DSM 44701T), isolated from a smear-ripened cheese.</title>
        <authorList>
            <consortium name="US DOE Joint Genome Institute (JGI-PGF)"/>
            <person name="Walter F."/>
            <person name="Albersmeier A."/>
            <person name="Kalinowski J."/>
            <person name="Ruckert C."/>
        </authorList>
    </citation>
    <scope>NUCLEOTIDE SEQUENCE</scope>
    <source>
        <strain evidence="3">CGMCC 1.10749</strain>
    </source>
</reference>
<feature type="transmembrane region" description="Helical" evidence="1">
    <location>
        <begin position="70"/>
        <end position="91"/>
    </location>
</feature>
<protein>
    <recommendedName>
        <fullName evidence="5">LPXTG cell wall anchor domain-containing protein</fullName>
    </recommendedName>
</protein>
<sequence length="103" mass="10135">MSHTTSIRRALTVAGATGILAFSVAGPASARPDPGNGSQSEWSCQNGCYEGGTTPGTVNTVTIDDNALELLQLGGGVLAGIALAGAGVALASRRSHAHAAHPA</sequence>
<proteinExistence type="predicted"/>
<keyword evidence="1" id="KW-1133">Transmembrane helix</keyword>
<accession>A0A8H9FTE8</accession>
<feature type="chain" id="PRO_5034712479" description="LPXTG cell wall anchor domain-containing protein" evidence="2">
    <location>
        <begin position="31"/>
        <end position="103"/>
    </location>
</feature>
<feature type="signal peptide" evidence="2">
    <location>
        <begin position="1"/>
        <end position="30"/>
    </location>
</feature>